<evidence type="ECO:0000256" key="2">
    <source>
        <dbReference type="ARBA" id="ARBA00022525"/>
    </source>
</evidence>
<dbReference type="Pfam" id="PF03098">
    <property type="entry name" value="An_peroxidase"/>
    <property type="match status" value="1"/>
</dbReference>
<dbReference type="AlphaFoldDB" id="A0A5E4M0H8"/>
<accession>A0A5E4M0H8</accession>
<feature type="binding site" description="axial binding residue" evidence="5">
    <location>
        <position position="45"/>
    </location>
    <ligand>
        <name>heme b</name>
        <dbReference type="ChEBI" id="CHEBI:60344"/>
    </ligand>
    <ligandPart>
        <name>Fe</name>
        <dbReference type="ChEBI" id="CHEBI:18248"/>
    </ligandPart>
</feature>
<proteinExistence type="predicted"/>
<protein>
    <submittedName>
        <fullName evidence="6">Haem peroxidase,Haem peroxidase, animal type</fullName>
    </submittedName>
</protein>
<dbReference type="InterPro" id="IPR019791">
    <property type="entry name" value="Haem_peroxidase_animal"/>
</dbReference>
<comment type="subcellular location">
    <subcellularLocation>
        <location evidence="1">Secreted</location>
    </subcellularLocation>
</comment>
<dbReference type="SUPFAM" id="SSF48113">
    <property type="entry name" value="Heme-dependent peroxidases"/>
    <property type="match status" value="1"/>
</dbReference>
<dbReference type="GO" id="GO:0005576">
    <property type="term" value="C:extracellular region"/>
    <property type="evidence" value="ECO:0007669"/>
    <property type="project" value="UniProtKB-SubCell"/>
</dbReference>
<dbReference type="PANTHER" id="PTHR11475">
    <property type="entry name" value="OXIDASE/PEROXIDASE"/>
    <property type="match status" value="1"/>
</dbReference>
<evidence type="ECO:0000313" key="6">
    <source>
        <dbReference type="EMBL" id="VVC25043.1"/>
    </source>
</evidence>
<evidence type="ECO:0000313" key="7">
    <source>
        <dbReference type="Proteomes" id="UP000325440"/>
    </source>
</evidence>
<name>A0A5E4M0H8_9HEMI</name>
<dbReference type="GO" id="GO:0020037">
    <property type="term" value="F:heme binding"/>
    <property type="evidence" value="ECO:0007669"/>
    <property type="project" value="InterPro"/>
</dbReference>
<keyword evidence="5" id="KW-0479">Metal-binding</keyword>
<dbReference type="GO" id="GO:0046872">
    <property type="term" value="F:metal ion binding"/>
    <property type="evidence" value="ECO:0007669"/>
    <property type="project" value="UniProtKB-KW"/>
</dbReference>
<keyword evidence="5" id="KW-0408">Iron</keyword>
<dbReference type="EMBL" id="CABPRJ010000008">
    <property type="protein sequence ID" value="VVC25043.1"/>
    <property type="molecule type" value="Genomic_DNA"/>
</dbReference>
<keyword evidence="3 6" id="KW-0575">Peroxidase</keyword>
<gene>
    <name evidence="6" type="ORF">CINCED_3A005171</name>
</gene>
<evidence type="ECO:0000256" key="4">
    <source>
        <dbReference type="ARBA" id="ARBA00023180"/>
    </source>
</evidence>
<dbReference type="PROSITE" id="PS50292">
    <property type="entry name" value="PEROXIDASE_3"/>
    <property type="match status" value="1"/>
</dbReference>
<keyword evidence="5" id="KW-0349">Heme</keyword>
<evidence type="ECO:0000256" key="3">
    <source>
        <dbReference type="ARBA" id="ARBA00022559"/>
    </source>
</evidence>
<dbReference type="PANTHER" id="PTHR11475:SF4">
    <property type="entry name" value="CHORION PEROXIDASE"/>
    <property type="match status" value="1"/>
</dbReference>
<dbReference type="InterPro" id="IPR037120">
    <property type="entry name" value="Haem_peroxidase_sf_animal"/>
</dbReference>
<reference evidence="6 7" key="1">
    <citation type="submission" date="2019-08" db="EMBL/GenBank/DDBJ databases">
        <authorList>
            <person name="Alioto T."/>
            <person name="Alioto T."/>
            <person name="Gomez Garrido J."/>
        </authorList>
    </citation>
    <scope>NUCLEOTIDE SEQUENCE [LARGE SCALE GENOMIC DNA]</scope>
</reference>
<organism evidence="6 7">
    <name type="scientific">Cinara cedri</name>
    <dbReference type="NCBI Taxonomy" id="506608"/>
    <lineage>
        <taxon>Eukaryota</taxon>
        <taxon>Metazoa</taxon>
        <taxon>Ecdysozoa</taxon>
        <taxon>Arthropoda</taxon>
        <taxon>Hexapoda</taxon>
        <taxon>Insecta</taxon>
        <taxon>Pterygota</taxon>
        <taxon>Neoptera</taxon>
        <taxon>Paraneoptera</taxon>
        <taxon>Hemiptera</taxon>
        <taxon>Sternorrhyncha</taxon>
        <taxon>Aphidomorpha</taxon>
        <taxon>Aphidoidea</taxon>
        <taxon>Aphididae</taxon>
        <taxon>Lachninae</taxon>
        <taxon>Cinara</taxon>
    </lineage>
</organism>
<dbReference type="InterPro" id="IPR010255">
    <property type="entry name" value="Haem_peroxidase_sf"/>
</dbReference>
<sequence>MIIGKDYTRVNHLLPLKEDFEDSYEEFLNPTTITSFAAAAFRAFHSNIQGFIELVNEARQTTSTIRLRDYYFKTDIVHGNDNYNSFVRGLLTQPSQELDQLYTEENIDALAKLYEHVDDIDFYAAGILEKPKDGAPW</sequence>
<keyword evidence="4" id="KW-0325">Glycoprotein</keyword>
<keyword evidence="3 6" id="KW-0560">Oxidoreductase</keyword>
<dbReference type="OrthoDB" id="2204368at2759"/>
<keyword evidence="2" id="KW-0964">Secreted</keyword>
<dbReference type="GO" id="GO:0004601">
    <property type="term" value="F:peroxidase activity"/>
    <property type="evidence" value="ECO:0007669"/>
    <property type="project" value="UniProtKB-KW"/>
</dbReference>
<dbReference type="Gene3D" id="1.10.640.10">
    <property type="entry name" value="Haem peroxidase domain superfamily, animal type"/>
    <property type="match status" value="2"/>
</dbReference>
<keyword evidence="7" id="KW-1185">Reference proteome</keyword>
<dbReference type="Proteomes" id="UP000325440">
    <property type="component" value="Unassembled WGS sequence"/>
</dbReference>
<evidence type="ECO:0000256" key="5">
    <source>
        <dbReference type="PIRSR" id="PIRSR619791-2"/>
    </source>
</evidence>
<dbReference type="GO" id="GO:0006979">
    <property type="term" value="P:response to oxidative stress"/>
    <property type="evidence" value="ECO:0007669"/>
    <property type="project" value="InterPro"/>
</dbReference>
<evidence type="ECO:0000256" key="1">
    <source>
        <dbReference type="ARBA" id="ARBA00004613"/>
    </source>
</evidence>